<keyword evidence="4" id="KW-0411">Iron-sulfur</keyword>
<evidence type="ECO:0000256" key="1">
    <source>
        <dbReference type="ARBA" id="ARBA00022485"/>
    </source>
</evidence>
<dbReference type="PANTHER" id="PTHR43687">
    <property type="entry name" value="ADENYLYLSULFATE REDUCTASE, BETA SUBUNIT"/>
    <property type="match status" value="1"/>
</dbReference>
<feature type="region of interest" description="Disordered" evidence="5">
    <location>
        <begin position="87"/>
        <end position="108"/>
    </location>
</feature>
<dbReference type="Gene3D" id="3.30.70.20">
    <property type="match status" value="1"/>
</dbReference>
<accession>A0A2T2X0X1</accession>
<proteinExistence type="predicted"/>
<dbReference type="GO" id="GO:0051539">
    <property type="term" value="F:4 iron, 4 sulfur cluster binding"/>
    <property type="evidence" value="ECO:0007669"/>
    <property type="project" value="UniProtKB-KW"/>
</dbReference>
<dbReference type="AlphaFoldDB" id="A0A2T2X0X1"/>
<dbReference type="SUPFAM" id="SSF54862">
    <property type="entry name" value="4Fe-4S ferredoxins"/>
    <property type="match status" value="1"/>
</dbReference>
<evidence type="ECO:0000256" key="2">
    <source>
        <dbReference type="ARBA" id="ARBA00022723"/>
    </source>
</evidence>
<dbReference type="InterPro" id="IPR017896">
    <property type="entry name" value="4Fe4S_Fe-S-bd"/>
</dbReference>
<dbReference type="PROSITE" id="PS00198">
    <property type="entry name" value="4FE4S_FER_1"/>
    <property type="match status" value="1"/>
</dbReference>
<evidence type="ECO:0000256" key="3">
    <source>
        <dbReference type="ARBA" id="ARBA00023004"/>
    </source>
</evidence>
<feature type="domain" description="4Fe-4S ferredoxin-type" evidence="6">
    <location>
        <begin position="3"/>
        <end position="33"/>
    </location>
</feature>
<keyword evidence="3" id="KW-0408">Iron</keyword>
<evidence type="ECO:0000313" key="7">
    <source>
        <dbReference type="EMBL" id="PSR28134.1"/>
    </source>
</evidence>
<dbReference type="PANTHER" id="PTHR43687:SF1">
    <property type="entry name" value="FERREDOXIN III"/>
    <property type="match status" value="1"/>
</dbReference>
<evidence type="ECO:0000256" key="5">
    <source>
        <dbReference type="SAM" id="MobiDB-lite"/>
    </source>
</evidence>
<evidence type="ECO:0000313" key="8">
    <source>
        <dbReference type="Proteomes" id="UP000242699"/>
    </source>
</evidence>
<name>A0A2T2X0X1_9FIRM</name>
<keyword evidence="2" id="KW-0479">Metal-binding</keyword>
<organism evidence="7 8">
    <name type="scientific">Sulfobacillus benefaciens</name>
    <dbReference type="NCBI Taxonomy" id="453960"/>
    <lineage>
        <taxon>Bacteria</taxon>
        <taxon>Bacillati</taxon>
        <taxon>Bacillota</taxon>
        <taxon>Clostridia</taxon>
        <taxon>Eubacteriales</taxon>
        <taxon>Clostridiales Family XVII. Incertae Sedis</taxon>
        <taxon>Sulfobacillus</taxon>
    </lineage>
</organism>
<reference evidence="7 8" key="1">
    <citation type="journal article" date="2014" name="BMC Genomics">
        <title>Comparison of environmental and isolate Sulfobacillus genomes reveals diverse carbon, sulfur, nitrogen, and hydrogen metabolisms.</title>
        <authorList>
            <person name="Justice N.B."/>
            <person name="Norman A."/>
            <person name="Brown C.T."/>
            <person name="Singh A."/>
            <person name="Thomas B.C."/>
            <person name="Banfield J.F."/>
        </authorList>
    </citation>
    <scope>NUCLEOTIDE SEQUENCE [LARGE SCALE GENOMIC DNA]</scope>
    <source>
        <strain evidence="7">AMDSBA1</strain>
    </source>
</reference>
<dbReference type="InterPro" id="IPR050572">
    <property type="entry name" value="Fe-S_Ferredoxin"/>
</dbReference>
<dbReference type="PROSITE" id="PS51379">
    <property type="entry name" value="4FE4S_FER_2"/>
    <property type="match status" value="2"/>
</dbReference>
<evidence type="ECO:0000256" key="4">
    <source>
        <dbReference type="ARBA" id="ARBA00023014"/>
    </source>
</evidence>
<protein>
    <recommendedName>
        <fullName evidence="6">4Fe-4S ferredoxin-type domain-containing protein</fullName>
    </recommendedName>
</protein>
<dbReference type="Pfam" id="PF14697">
    <property type="entry name" value="Fer4_21"/>
    <property type="match status" value="1"/>
</dbReference>
<evidence type="ECO:0000259" key="6">
    <source>
        <dbReference type="PROSITE" id="PS51379"/>
    </source>
</evidence>
<gene>
    <name evidence="7" type="ORF">C7B43_10445</name>
</gene>
<feature type="domain" description="4Fe-4S ferredoxin-type" evidence="6">
    <location>
        <begin position="35"/>
        <end position="64"/>
    </location>
</feature>
<sequence>MATIAIVNHERCVGCELCTRACGVTHAIQLDLERNWVEVSEELCWACGACERMCPFSAIALPPWAEPNKELRDSIYAKNRKPKKSRVVAQAEEIGEEEEEEMLVGRSQ</sequence>
<dbReference type="GO" id="GO:0046872">
    <property type="term" value="F:metal ion binding"/>
    <property type="evidence" value="ECO:0007669"/>
    <property type="project" value="UniProtKB-KW"/>
</dbReference>
<comment type="caution">
    <text evidence="7">The sequence shown here is derived from an EMBL/GenBank/DDBJ whole genome shotgun (WGS) entry which is preliminary data.</text>
</comment>
<feature type="compositionally biased region" description="Acidic residues" evidence="5">
    <location>
        <begin position="93"/>
        <end position="102"/>
    </location>
</feature>
<dbReference type="InterPro" id="IPR017900">
    <property type="entry name" value="4Fe4S_Fe_S_CS"/>
</dbReference>
<keyword evidence="1" id="KW-0004">4Fe-4S</keyword>
<dbReference type="EMBL" id="PXYT01000021">
    <property type="protein sequence ID" value="PSR28134.1"/>
    <property type="molecule type" value="Genomic_DNA"/>
</dbReference>
<dbReference type="Proteomes" id="UP000242699">
    <property type="component" value="Unassembled WGS sequence"/>
</dbReference>